<organism evidence="2 3">
    <name type="scientific">Amycolatopsis roodepoortensis</name>
    <dbReference type="NCBI Taxonomy" id="700274"/>
    <lineage>
        <taxon>Bacteria</taxon>
        <taxon>Bacillati</taxon>
        <taxon>Actinomycetota</taxon>
        <taxon>Actinomycetes</taxon>
        <taxon>Pseudonocardiales</taxon>
        <taxon>Pseudonocardiaceae</taxon>
        <taxon>Amycolatopsis</taxon>
    </lineage>
</organism>
<keyword evidence="3" id="KW-1185">Reference proteome</keyword>
<feature type="coiled-coil region" evidence="1">
    <location>
        <begin position="114"/>
        <end position="141"/>
    </location>
</feature>
<gene>
    <name evidence="2" type="ORF">H4W30_007507</name>
</gene>
<sequence length="148" mass="16225">MTDHMELDVDGWVEKTFPYDGPHSPESVMNAGSAIRELTRYLANATQHKHTVAWAAIARRILANVSATASIQTEVLAHLAEAMDRQAADPTLYHEATPHSERAGKLDQRAVTTVRDATVRIREAKAALAEAQIALDRAVQTIYPLGND</sequence>
<dbReference type="EMBL" id="JADBEJ010000006">
    <property type="protein sequence ID" value="MBE1580426.1"/>
    <property type="molecule type" value="Genomic_DNA"/>
</dbReference>
<keyword evidence="1" id="KW-0175">Coiled coil</keyword>
<reference evidence="2 3" key="1">
    <citation type="submission" date="2020-10" db="EMBL/GenBank/DDBJ databases">
        <title>Sequencing the genomes of 1000 actinobacteria strains.</title>
        <authorList>
            <person name="Klenk H.-P."/>
        </authorList>
    </citation>
    <scope>NUCLEOTIDE SEQUENCE [LARGE SCALE GENOMIC DNA]</scope>
    <source>
        <strain evidence="2 3">DSM 46661</strain>
    </source>
</reference>
<dbReference type="RefSeq" id="WP_192746990.1">
    <property type="nucleotide sequence ID" value="NZ_JADBEJ010000006.1"/>
</dbReference>
<name>A0ABR9LIB2_9PSEU</name>
<comment type="caution">
    <text evidence="2">The sequence shown here is derived from an EMBL/GenBank/DDBJ whole genome shotgun (WGS) entry which is preliminary data.</text>
</comment>
<evidence type="ECO:0000256" key="1">
    <source>
        <dbReference type="SAM" id="Coils"/>
    </source>
</evidence>
<accession>A0ABR9LIB2</accession>
<protein>
    <submittedName>
        <fullName evidence="2">DNA gyrase/topoisomerase IV subunit B</fullName>
    </submittedName>
</protein>
<evidence type="ECO:0000313" key="2">
    <source>
        <dbReference type="EMBL" id="MBE1580426.1"/>
    </source>
</evidence>
<proteinExistence type="predicted"/>
<dbReference type="Proteomes" id="UP000656548">
    <property type="component" value="Unassembled WGS sequence"/>
</dbReference>
<evidence type="ECO:0000313" key="3">
    <source>
        <dbReference type="Proteomes" id="UP000656548"/>
    </source>
</evidence>